<proteinExistence type="predicted"/>
<dbReference type="RefSeq" id="WP_011605528.1">
    <property type="nucleotide sequence ID" value="NC_008278.1"/>
</dbReference>
<reference evidence="2 3" key="1">
    <citation type="journal article" date="2007" name="Genome Res.">
        <title>Genome characteristics of facultatively symbiotic Frankia sp. strains reflect host range and host plant biogeography.</title>
        <authorList>
            <person name="Normand P."/>
            <person name="Lapierre P."/>
            <person name="Tisa L.S."/>
            <person name="Gogarten J.P."/>
            <person name="Alloisio N."/>
            <person name="Bagnarol E."/>
            <person name="Bassi C.A."/>
            <person name="Berry A.M."/>
            <person name="Bickhart D.M."/>
            <person name="Choisne N."/>
            <person name="Couloux A."/>
            <person name="Cournoyer B."/>
            <person name="Cruveiller S."/>
            <person name="Daubin V."/>
            <person name="Demange N."/>
            <person name="Francino M.P."/>
            <person name="Goltsman E."/>
            <person name="Huang Y."/>
            <person name="Kopp O.R."/>
            <person name="Labarre L."/>
            <person name="Lapidus A."/>
            <person name="Lavire C."/>
            <person name="Marechal J."/>
            <person name="Martinez M."/>
            <person name="Mastronunzio J.E."/>
            <person name="Mullin B.C."/>
            <person name="Niemann J."/>
            <person name="Pujic P."/>
            <person name="Rawnsley T."/>
            <person name="Rouy Z."/>
            <person name="Schenowitz C."/>
            <person name="Sellstedt A."/>
            <person name="Tavares F."/>
            <person name="Tomkins J.P."/>
            <person name="Vallenet D."/>
            <person name="Valverde C."/>
            <person name="Wall L.G."/>
            <person name="Wang Y."/>
            <person name="Medigue C."/>
            <person name="Benson D.R."/>
        </authorList>
    </citation>
    <scope>NUCLEOTIDE SEQUENCE [LARGE SCALE GENOMIC DNA]</scope>
    <source>
        <strain evidence="3">DSM 45986 / CECT 9034 / ACN14a</strain>
    </source>
</reference>
<keyword evidence="3" id="KW-1185">Reference proteome</keyword>
<dbReference type="KEGG" id="fal:FRAAL4404"/>
<organism evidence="2 3">
    <name type="scientific">Frankia alni (strain DSM 45986 / CECT 9034 / ACN14a)</name>
    <dbReference type="NCBI Taxonomy" id="326424"/>
    <lineage>
        <taxon>Bacteria</taxon>
        <taxon>Bacillati</taxon>
        <taxon>Actinomycetota</taxon>
        <taxon>Actinomycetes</taxon>
        <taxon>Frankiales</taxon>
        <taxon>Frankiaceae</taxon>
        <taxon>Frankia</taxon>
    </lineage>
</organism>
<dbReference type="Proteomes" id="UP000000657">
    <property type="component" value="Chromosome"/>
</dbReference>
<dbReference type="STRING" id="326424.FRAAL4404"/>
<evidence type="ECO:0000313" key="2">
    <source>
        <dbReference type="EMBL" id="CAJ63046.1"/>
    </source>
</evidence>
<dbReference type="EMBL" id="CT573213">
    <property type="protein sequence ID" value="CAJ63046.1"/>
    <property type="molecule type" value="Genomic_DNA"/>
</dbReference>
<protein>
    <submittedName>
        <fullName evidence="2">Uncharacterized protein</fullName>
    </submittedName>
</protein>
<name>Q0RHI0_FRAAA</name>
<sequence>MEQDQSTHLTSGLSGPGPRDIVPGAADAVEVVEITTEKIAFGSVANPKRLRLGVARAL</sequence>
<evidence type="ECO:0000256" key="1">
    <source>
        <dbReference type="SAM" id="MobiDB-lite"/>
    </source>
</evidence>
<feature type="compositionally biased region" description="Polar residues" evidence="1">
    <location>
        <begin position="1"/>
        <end position="13"/>
    </location>
</feature>
<dbReference type="AlphaFoldDB" id="Q0RHI0"/>
<evidence type="ECO:0000313" key="3">
    <source>
        <dbReference type="Proteomes" id="UP000000657"/>
    </source>
</evidence>
<accession>Q0RHI0</accession>
<gene>
    <name evidence="2" type="ordered locus">FRAAL4404</name>
</gene>
<dbReference type="HOGENOM" id="CLU_2972834_0_0_11"/>
<feature type="region of interest" description="Disordered" evidence="1">
    <location>
        <begin position="1"/>
        <end position="24"/>
    </location>
</feature>